<reference evidence="2 3" key="1">
    <citation type="submission" date="2019-05" db="EMBL/GenBank/DDBJ databases">
        <title>Mycolicibacterium sphagni ENV482 genome assembly.</title>
        <authorList>
            <person name="Chen W."/>
            <person name="Faulkner N.W."/>
            <person name="Hyman M.R."/>
        </authorList>
    </citation>
    <scope>NUCLEOTIDE SEQUENCE [LARGE SCALE GENOMIC DNA]</scope>
    <source>
        <strain evidence="2 3">ENV482</strain>
    </source>
</reference>
<gene>
    <name evidence="2" type="ORF">FEG63_14215</name>
</gene>
<feature type="compositionally biased region" description="Low complexity" evidence="1">
    <location>
        <begin position="186"/>
        <end position="206"/>
    </location>
</feature>
<comment type="caution">
    <text evidence="2">The sequence shown here is derived from an EMBL/GenBank/DDBJ whole genome shotgun (WGS) entry which is preliminary data.</text>
</comment>
<sequence length="730" mass="73786">MGVAMPTGGYVGQMLEPGGWPEADENVFYDRAQQFAHVLRGVTDVLDTCLQQRSRVFEGGIWSGGAAIAADGELGARIDYLMSLQENIAGASTWHDHIAVAIAHTKSDIADNVDTALRQITVIQNDPTLEADERTSAINAVLATTYAANVGMVTATAEQIVATQAWNPPKDAVPGLLDRQMPPVDLTLSTPTQPGTSQPGTTVPGVIDPGTTQPGAAEPGATDPGSTQPGTSQPGGSQPEDSLPDTRLPDGNPTDGQPTTPTQPEADAPTANPAAPQPAFPGGSIIPPMPGGGQTTGPRPPAESIRPNAPTPPAIAAEDGGSVAAPAIPAAAAGADGGGKGLAPASASPTPTVPASMGTTHREDPGPAVAPAAAAPVAGGGVPGGGTMAPAARGGGGASSGPAATGGAPVSQRPMSQHPSSRATSGSNRTAAARNAPNPAPPDRATLADAAAAVAIPVSAALAARDAIAAASADNSEGRAGGGPDPLRLARRIAAALNAPDSDGHDDFGFFWVTGVTTDGEIVVANSYGLAYIPAGVHLPRPVHMATADDAIAPSERVPWATYPLVAVQGWATHRGKKLRAVIATEAHFGQSDAGAAKVVLAPDEIPEAGGMSGRARLEVVDTEAAQRLADTTDRQLSALLPPVPASAEPPADKRPLMWFDVMKPMASNATGREAAHLRAFHAYVLHAEAVALAESHSTVDPVDRRTVIADWLYWKHLGALLNSALTTTV</sequence>
<feature type="compositionally biased region" description="Low complexity" evidence="1">
    <location>
        <begin position="342"/>
        <end position="356"/>
    </location>
</feature>
<feature type="compositionally biased region" description="Polar residues" evidence="1">
    <location>
        <begin position="413"/>
        <end position="427"/>
    </location>
</feature>
<evidence type="ECO:0000256" key="1">
    <source>
        <dbReference type="SAM" id="MobiDB-lite"/>
    </source>
</evidence>
<feature type="compositionally biased region" description="Low complexity" evidence="1">
    <location>
        <begin position="400"/>
        <end position="409"/>
    </location>
</feature>
<feature type="compositionally biased region" description="Low complexity" evidence="1">
    <location>
        <begin position="366"/>
        <end position="377"/>
    </location>
</feature>
<keyword evidence="3" id="KW-1185">Reference proteome</keyword>
<proteinExistence type="predicted"/>
<dbReference type="EMBL" id="VBSB01000008">
    <property type="protein sequence ID" value="NTY60702.1"/>
    <property type="molecule type" value="Genomic_DNA"/>
</dbReference>
<feature type="compositionally biased region" description="Gly residues" evidence="1">
    <location>
        <begin position="378"/>
        <end position="399"/>
    </location>
</feature>
<dbReference type="Proteomes" id="UP000708347">
    <property type="component" value="Unassembled WGS sequence"/>
</dbReference>
<feature type="region of interest" description="Disordered" evidence="1">
    <location>
        <begin position="171"/>
        <end position="444"/>
    </location>
</feature>
<name>A0ABX2JV17_9MYCO</name>
<evidence type="ECO:0000313" key="2">
    <source>
        <dbReference type="EMBL" id="NTY60702.1"/>
    </source>
</evidence>
<protein>
    <submittedName>
        <fullName evidence="2">Secretion protein EspK</fullName>
    </submittedName>
</protein>
<organism evidence="2 3">
    <name type="scientific">Mycolicibacterium sphagni</name>
    <dbReference type="NCBI Taxonomy" id="1786"/>
    <lineage>
        <taxon>Bacteria</taxon>
        <taxon>Bacillati</taxon>
        <taxon>Actinomycetota</taxon>
        <taxon>Actinomycetes</taxon>
        <taxon>Mycobacteriales</taxon>
        <taxon>Mycobacteriaceae</taxon>
        <taxon>Mycolicibacterium</taxon>
    </lineage>
</organism>
<accession>A0ABX2JV17</accession>
<dbReference type="RefSeq" id="WP_174398489.1">
    <property type="nucleotide sequence ID" value="NZ_VBSB01000008.1"/>
</dbReference>
<feature type="compositionally biased region" description="Polar residues" evidence="1">
    <location>
        <begin position="224"/>
        <end position="240"/>
    </location>
</feature>
<feature type="compositionally biased region" description="Low complexity" evidence="1">
    <location>
        <begin position="320"/>
        <end position="334"/>
    </location>
</feature>
<feature type="compositionally biased region" description="Low complexity" evidence="1">
    <location>
        <begin position="428"/>
        <end position="444"/>
    </location>
</feature>
<evidence type="ECO:0000313" key="3">
    <source>
        <dbReference type="Proteomes" id="UP000708347"/>
    </source>
</evidence>
<feature type="compositionally biased region" description="Low complexity" evidence="1">
    <location>
        <begin position="249"/>
        <end position="274"/>
    </location>
</feature>